<evidence type="ECO:0000313" key="3">
    <source>
        <dbReference type="Proteomes" id="UP001589896"/>
    </source>
</evidence>
<accession>A0ABV6RH17</accession>
<reference evidence="2 3" key="1">
    <citation type="submission" date="2024-09" db="EMBL/GenBank/DDBJ databases">
        <authorList>
            <person name="Sun Q."/>
            <person name="Mori K."/>
        </authorList>
    </citation>
    <scope>NUCLEOTIDE SEQUENCE [LARGE SCALE GENOMIC DNA]</scope>
    <source>
        <strain evidence="2 3">KCTC 23076</strain>
    </source>
</reference>
<dbReference type="EC" id="2.3.-.-" evidence="2"/>
<sequence>MDDATLLTSNLRLRLLDLNESDHAVLYRRLYTCQQVMAEIGPPLTAEAADAGFARVCRHNTLAAPGHRAWAVAGRQTGHALGLVALHRRGSRAELGLMLAPEAWTGRISIEALAPAIDYGFAAMGLEYIDAGCRDGRNTRVSRRLLAPFDFIPAPDPRPGFADWMLPRTRWLARSAA</sequence>
<organism evidence="2 3">
    <name type="scientific">Lysobacter korlensis</name>
    <dbReference type="NCBI Taxonomy" id="553636"/>
    <lineage>
        <taxon>Bacteria</taxon>
        <taxon>Pseudomonadati</taxon>
        <taxon>Pseudomonadota</taxon>
        <taxon>Gammaproteobacteria</taxon>
        <taxon>Lysobacterales</taxon>
        <taxon>Lysobacteraceae</taxon>
        <taxon>Lysobacter</taxon>
    </lineage>
</organism>
<dbReference type="InterPro" id="IPR000182">
    <property type="entry name" value="GNAT_dom"/>
</dbReference>
<feature type="domain" description="N-acetyltransferase" evidence="1">
    <location>
        <begin position="12"/>
        <end position="134"/>
    </location>
</feature>
<name>A0ABV6RH17_9GAMM</name>
<dbReference type="Pfam" id="PF13302">
    <property type="entry name" value="Acetyltransf_3"/>
    <property type="match status" value="1"/>
</dbReference>
<dbReference type="EMBL" id="JBHLTG010000001">
    <property type="protein sequence ID" value="MFC0676278.1"/>
    <property type="molecule type" value="Genomic_DNA"/>
</dbReference>
<dbReference type="RefSeq" id="WP_386663856.1">
    <property type="nucleotide sequence ID" value="NZ_JBHLTG010000001.1"/>
</dbReference>
<dbReference type="Gene3D" id="3.40.630.30">
    <property type="match status" value="1"/>
</dbReference>
<proteinExistence type="predicted"/>
<gene>
    <name evidence="2" type="ORF">ACFFGH_00250</name>
</gene>
<dbReference type="InterPro" id="IPR016181">
    <property type="entry name" value="Acyl_CoA_acyltransferase"/>
</dbReference>
<dbReference type="Proteomes" id="UP001589896">
    <property type="component" value="Unassembled WGS sequence"/>
</dbReference>
<keyword evidence="2" id="KW-0808">Transferase</keyword>
<evidence type="ECO:0000259" key="1">
    <source>
        <dbReference type="Pfam" id="PF13302"/>
    </source>
</evidence>
<dbReference type="GO" id="GO:0016746">
    <property type="term" value="F:acyltransferase activity"/>
    <property type="evidence" value="ECO:0007669"/>
    <property type="project" value="UniProtKB-KW"/>
</dbReference>
<evidence type="ECO:0000313" key="2">
    <source>
        <dbReference type="EMBL" id="MFC0676278.1"/>
    </source>
</evidence>
<keyword evidence="2" id="KW-0012">Acyltransferase</keyword>
<protein>
    <submittedName>
        <fullName evidence="2">GNAT family N-acetyltransferase</fullName>
        <ecNumber evidence="2">2.3.-.-</ecNumber>
    </submittedName>
</protein>
<dbReference type="SUPFAM" id="SSF55729">
    <property type="entry name" value="Acyl-CoA N-acyltransferases (Nat)"/>
    <property type="match status" value="1"/>
</dbReference>
<comment type="caution">
    <text evidence="2">The sequence shown here is derived from an EMBL/GenBank/DDBJ whole genome shotgun (WGS) entry which is preliminary data.</text>
</comment>
<keyword evidence="3" id="KW-1185">Reference proteome</keyword>